<gene>
    <name evidence="6" type="ORF">SPPG_00849</name>
</gene>
<dbReference type="PANTHER" id="PTHR44157">
    <property type="entry name" value="DNAJ HOMOLOG SUBFAMILY C MEMBER 11"/>
    <property type="match status" value="1"/>
</dbReference>
<dbReference type="PROSITE" id="PS50076">
    <property type="entry name" value="DNAJ_2"/>
    <property type="match status" value="1"/>
</dbReference>
<dbReference type="InterPro" id="IPR036869">
    <property type="entry name" value="J_dom_sf"/>
</dbReference>
<dbReference type="InterPro" id="IPR055225">
    <property type="entry name" value="DNAJC11-like_beta-barrel"/>
</dbReference>
<evidence type="ECO:0000256" key="1">
    <source>
        <dbReference type="ARBA" id="ARBA00004370"/>
    </source>
</evidence>
<dbReference type="OMA" id="QLDKHTM"/>
<organism evidence="6 7">
    <name type="scientific">Spizellomyces punctatus (strain DAOM BR117)</name>
    <dbReference type="NCBI Taxonomy" id="645134"/>
    <lineage>
        <taxon>Eukaryota</taxon>
        <taxon>Fungi</taxon>
        <taxon>Fungi incertae sedis</taxon>
        <taxon>Chytridiomycota</taxon>
        <taxon>Chytridiomycota incertae sedis</taxon>
        <taxon>Chytridiomycetes</taxon>
        <taxon>Spizellomycetales</taxon>
        <taxon>Spizellomycetaceae</taxon>
        <taxon>Spizellomyces</taxon>
    </lineage>
</organism>
<feature type="compositionally biased region" description="Low complexity" evidence="4">
    <location>
        <begin position="29"/>
        <end position="38"/>
    </location>
</feature>
<dbReference type="InterPro" id="IPR001623">
    <property type="entry name" value="DnaJ_domain"/>
</dbReference>
<dbReference type="InterPro" id="IPR052243">
    <property type="entry name" value="Mito_inner_membrane_organizer"/>
</dbReference>
<dbReference type="Gene3D" id="1.10.287.110">
    <property type="entry name" value="DnaJ domain"/>
    <property type="match status" value="1"/>
</dbReference>
<dbReference type="GO" id="GO:0005739">
    <property type="term" value="C:mitochondrion"/>
    <property type="evidence" value="ECO:0007669"/>
    <property type="project" value="GOC"/>
</dbReference>
<dbReference type="STRING" id="645134.A0A0L0HW99"/>
<dbReference type="GO" id="GO:0016020">
    <property type="term" value="C:membrane"/>
    <property type="evidence" value="ECO:0007669"/>
    <property type="project" value="UniProtKB-SubCell"/>
</dbReference>
<evidence type="ECO:0000313" key="7">
    <source>
        <dbReference type="Proteomes" id="UP000053201"/>
    </source>
</evidence>
<proteinExistence type="predicted"/>
<evidence type="ECO:0000256" key="4">
    <source>
        <dbReference type="SAM" id="MobiDB-lite"/>
    </source>
</evidence>
<dbReference type="PANTHER" id="PTHR44157:SF1">
    <property type="entry name" value="DNAJ HOMOLOG SUBFAMILY C MEMBER 11"/>
    <property type="match status" value="1"/>
</dbReference>
<dbReference type="AlphaFoldDB" id="A0A0L0HW99"/>
<accession>A0A0L0HW99</accession>
<dbReference type="Pfam" id="PF00226">
    <property type="entry name" value="DnaJ"/>
    <property type="match status" value="1"/>
</dbReference>
<keyword evidence="2" id="KW-0472">Membrane</keyword>
<dbReference type="CDD" id="cd06257">
    <property type="entry name" value="DnaJ"/>
    <property type="match status" value="1"/>
</dbReference>
<dbReference type="OrthoDB" id="10250354at2759"/>
<dbReference type="PRINTS" id="PR00625">
    <property type="entry name" value="JDOMAIN"/>
</dbReference>
<comment type="subcellular location">
    <subcellularLocation>
        <location evidence="1">Membrane</location>
    </subcellularLocation>
</comment>
<feature type="domain" description="J" evidence="5">
    <location>
        <begin position="85"/>
        <end position="153"/>
    </location>
</feature>
<dbReference type="Pfam" id="PF11875">
    <property type="entry name" value="DnaJ-like_C11_C"/>
    <property type="match status" value="1"/>
</dbReference>
<dbReference type="GO" id="GO:0042407">
    <property type="term" value="P:cristae formation"/>
    <property type="evidence" value="ECO:0007669"/>
    <property type="project" value="TreeGrafter"/>
</dbReference>
<keyword evidence="3" id="KW-0143">Chaperone</keyword>
<feature type="compositionally biased region" description="Basic and acidic residues" evidence="4">
    <location>
        <begin position="45"/>
        <end position="58"/>
    </location>
</feature>
<dbReference type="Pfam" id="PF22774">
    <property type="entry name" value="DNAJC11_beta-barrel"/>
    <property type="match status" value="1"/>
</dbReference>
<dbReference type="InterPro" id="IPR018253">
    <property type="entry name" value="DnaJ_domain_CS"/>
</dbReference>
<protein>
    <recommendedName>
        <fullName evidence="5">J domain-containing protein</fullName>
    </recommendedName>
</protein>
<evidence type="ECO:0000256" key="3">
    <source>
        <dbReference type="ARBA" id="ARBA00023186"/>
    </source>
</evidence>
<keyword evidence="7" id="KW-1185">Reference proteome</keyword>
<dbReference type="GeneID" id="27684554"/>
<evidence type="ECO:0000256" key="2">
    <source>
        <dbReference type="ARBA" id="ARBA00023136"/>
    </source>
</evidence>
<sequence>MTHCFDSWGRSFGAVEAAAGRGRSVLKKPMSSSSPSDPYAQGATDPHDYDPDERRSSAVDDAFEEEDLETAEERIERENAPSAVDYYAVLNVERTATEEDIKNSYRRLCLTFHPDKHHRPEDKATAESRFEKIQKAHDVLSDPVKRHIYDTYGPDAAEMSWEVGARGQSREEIRAEFERQSRQRQEIAAETLVKSKGEILLSLDASPIFDADVWRSRHRRRLPLGRFEPVNTQSRGLADVLQWPEVTQAFVKHSWETQITQQSTLIVNGDVMARNGIGVGNVTGTLRHIISPLMWGEVSGTIGQSPMMQGKLVKNFSSDSFATITATSQTISGPPTLVGVLGRRITTKTTGYLTYRTGEWQLGPWGADQDFRERSACSLGVMRQVERGQWNVDVQVGVAHSHISLSYFKVLPRSIRGRFSLTLSTLLGAQASVAGDKKITKYSRIGLGVDCVSMGGVTFRLKLARLGQKFVLPIMLSPQFDMKLAFWAAVLPVCVSVALDKFYFSPRRKHRLAQKLSQVRAANAEILAQRKKEADDAVRIMKDSVLRKVEAEESRNGLIIVEALYGKLPPSDLAPIRALSMQGIKDIFENLGPISEEGASGNDAHLEYIDVTMAVQSLVNNSQLHVSGGHSKVNIIGFYDPCLGEQKRLRITYKFQGKLHQVEVDDQAAVAAPLRAHLVPDRPNSRATAI</sequence>
<evidence type="ECO:0000259" key="5">
    <source>
        <dbReference type="PROSITE" id="PS50076"/>
    </source>
</evidence>
<name>A0A0L0HW99_SPIPD</name>
<reference evidence="6 7" key="1">
    <citation type="submission" date="2009-08" db="EMBL/GenBank/DDBJ databases">
        <title>The Genome Sequence of Spizellomyces punctatus strain DAOM BR117.</title>
        <authorList>
            <consortium name="The Broad Institute Genome Sequencing Platform"/>
            <person name="Russ C."/>
            <person name="Cuomo C."/>
            <person name="Shea T."/>
            <person name="Young S.K."/>
            <person name="Zeng Q."/>
            <person name="Koehrsen M."/>
            <person name="Haas B."/>
            <person name="Borodovsky M."/>
            <person name="Guigo R."/>
            <person name="Alvarado L."/>
            <person name="Berlin A."/>
            <person name="Bochicchio J."/>
            <person name="Borenstein D."/>
            <person name="Chapman S."/>
            <person name="Chen Z."/>
            <person name="Engels R."/>
            <person name="Freedman E."/>
            <person name="Gellesch M."/>
            <person name="Goldberg J."/>
            <person name="Griggs A."/>
            <person name="Gujja S."/>
            <person name="Heiman D."/>
            <person name="Hepburn T."/>
            <person name="Howarth C."/>
            <person name="Jen D."/>
            <person name="Larson L."/>
            <person name="Lewis B."/>
            <person name="Mehta T."/>
            <person name="Park D."/>
            <person name="Pearson M."/>
            <person name="Roberts A."/>
            <person name="Saif S."/>
            <person name="Shenoy N."/>
            <person name="Sisk P."/>
            <person name="Stolte C."/>
            <person name="Sykes S."/>
            <person name="Thomson T."/>
            <person name="Walk T."/>
            <person name="White J."/>
            <person name="Yandava C."/>
            <person name="Burger G."/>
            <person name="Gray M.W."/>
            <person name="Holland P.W.H."/>
            <person name="King N."/>
            <person name="Lang F.B.F."/>
            <person name="Roger A.J."/>
            <person name="Ruiz-Trillo I."/>
            <person name="Lander E."/>
            <person name="Nusbaum C."/>
        </authorList>
    </citation>
    <scope>NUCLEOTIDE SEQUENCE [LARGE SCALE GENOMIC DNA]</scope>
    <source>
        <strain evidence="6 7">DAOM BR117</strain>
    </source>
</reference>
<dbReference type="FunCoup" id="A0A0L0HW99">
    <property type="interactions" value="283"/>
</dbReference>
<dbReference type="SMART" id="SM00271">
    <property type="entry name" value="DnaJ"/>
    <property type="match status" value="1"/>
</dbReference>
<evidence type="ECO:0000313" key="6">
    <source>
        <dbReference type="EMBL" id="KND05185.1"/>
    </source>
</evidence>
<dbReference type="eggNOG" id="KOG0718">
    <property type="taxonomic scope" value="Eukaryota"/>
</dbReference>
<dbReference type="VEuPathDB" id="FungiDB:SPPG_00849"/>
<dbReference type="PROSITE" id="PS00636">
    <property type="entry name" value="DNAJ_1"/>
    <property type="match status" value="1"/>
</dbReference>
<dbReference type="Proteomes" id="UP000053201">
    <property type="component" value="Unassembled WGS sequence"/>
</dbReference>
<dbReference type="InParanoid" id="A0A0L0HW99"/>
<dbReference type="InterPro" id="IPR024586">
    <property type="entry name" value="DnaJ-like_C11_C"/>
</dbReference>
<feature type="region of interest" description="Disordered" evidence="4">
    <location>
        <begin position="21"/>
        <end position="77"/>
    </location>
</feature>
<dbReference type="EMBL" id="KQ257450">
    <property type="protein sequence ID" value="KND05185.1"/>
    <property type="molecule type" value="Genomic_DNA"/>
</dbReference>
<dbReference type="RefSeq" id="XP_016613224.1">
    <property type="nucleotide sequence ID" value="XM_016749180.1"/>
</dbReference>
<dbReference type="SUPFAM" id="SSF46565">
    <property type="entry name" value="Chaperone J-domain"/>
    <property type="match status" value="1"/>
</dbReference>
<feature type="compositionally biased region" description="Acidic residues" evidence="4">
    <location>
        <begin position="61"/>
        <end position="70"/>
    </location>
</feature>